<keyword evidence="3" id="KW-1133">Transmembrane helix</keyword>
<keyword evidence="3" id="KW-0812">Transmembrane</keyword>
<dbReference type="GO" id="GO:0015562">
    <property type="term" value="F:efflux transmembrane transporter activity"/>
    <property type="evidence" value="ECO:0007669"/>
    <property type="project" value="TreeGrafter"/>
</dbReference>
<dbReference type="InterPro" id="IPR006143">
    <property type="entry name" value="RND_pump_MFP"/>
</dbReference>
<dbReference type="SUPFAM" id="SSF111369">
    <property type="entry name" value="HlyD-like secretion proteins"/>
    <property type="match status" value="1"/>
</dbReference>
<dbReference type="Gene3D" id="1.10.287.470">
    <property type="entry name" value="Helix hairpin bin"/>
    <property type="match status" value="1"/>
</dbReference>
<dbReference type="PANTHER" id="PTHR30469:SF11">
    <property type="entry name" value="BLL4320 PROTEIN"/>
    <property type="match status" value="1"/>
</dbReference>
<dbReference type="Proteomes" id="UP001139293">
    <property type="component" value="Unassembled WGS sequence"/>
</dbReference>
<evidence type="ECO:0000256" key="3">
    <source>
        <dbReference type="SAM" id="Phobius"/>
    </source>
</evidence>
<evidence type="ECO:0000256" key="1">
    <source>
        <dbReference type="ARBA" id="ARBA00009477"/>
    </source>
</evidence>
<reference evidence="4" key="1">
    <citation type="submission" date="2022-01" db="EMBL/GenBank/DDBJ databases">
        <title>Whole genome-based taxonomy of the Shewanellaceae.</title>
        <authorList>
            <person name="Martin-Rodriguez A.J."/>
        </authorList>
    </citation>
    <scope>NUCLEOTIDE SEQUENCE</scope>
    <source>
        <strain evidence="4">KCTC 23973</strain>
    </source>
</reference>
<dbReference type="Gene3D" id="2.40.30.170">
    <property type="match status" value="1"/>
</dbReference>
<feature type="transmembrane region" description="Helical" evidence="3">
    <location>
        <begin position="48"/>
        <end position="70"/>
    </location>
</feature>
<keyword evidence="5" id="KW-1185">Reference proteome</keyword>
<organism evidence="4 5">
    <name type="scientific">Shewanella pneumatophori</name>
    <dbReference type="NCBI Taxonomy" id="314092"/>
    <lineage>
        <taxon>Bacteria</taxon>
        <taxon>Pseudomonadati</taxon>
        <taxon>Pseudomonadota</taxon>
        <taxon>Gammaproteobacteria</taxon>
        <taxon>Alteromonadales</taxon>
        <taxon>Shewanellaceae</taxon>
        <taxon>Shewanella</taxon>
    </lineage>
</organism>
<dbReference type="GO" id="GO:1990281">
    <property type="term" value="C:efflux pump complex"/>
    <property type="evidence" value="ECO:0007669"/>
    <property type="project" value="TreeGrafter"/>
</dbReference>
<dbReference type="NCBIfam" id="TIGR01730">
    <property type="entry name" value="RND_mfp"/>
    <property type="match status" value="1"/>
</dbReference>
<evidence type="ECO:0000313" key="5">
    <source>
        <dbReference type="Proteomes" id="UP001139293"/>
    </source>
</evidence>
<gene>
    <name evidence="4" type="ORF">L2740_04980</name>
</gene>
<dbReference type="EMBL" id="JAKILB010000002">
    <property type="protein sequence ID" value="MCL1137903.1"/>
    <property type="molecule type" value="Genomic_DNA"/>
</dbReference>
<feature type="region of interest" description="Disordered" evidence="2">
    <location>
        <begin position="1"/>
        <end position="39"/>
    </location>
</feature>
<evidence type="ECO:0000313" key="4">
    <source>
        <dbReference type="EMBL" id="MCL1137903.1"/>
    </source>
</evidence>
<proteinExistence type="inferred from homology"/>
<dbReference type="RefSeq" id="WP_248949014.1">
    <property type="nucleotide sequence ID" value="NZ_JAKILB010000002.1"/>
</dbReference>
<name>A0A9X1ZA93_9GAMM</name>
<comment type="similarity">
    <text evidence="1">Belongs to the membrane fusion protein (MFP) (TC 8.A.1) family.</text>
</comment>
<dbReference type="PANTHER" id="PTHR30469">
    <property type="entry name" value="MULTIDRUG RESISTANCE PROTEIN MDTA"/>
    <property type="match status" value="1"/>
</dbReference>
<feature type="compositionally biased region" description="Polar residues" evidence="2">
    <location>
        <begin position="1"/>
        <end position="12"/>
    </location>
</feature>
<keyword evidence="3" id="KW-0472">Membrane</keyword>
<dbReference type="Gene3D" id="2.40.420.20">
    <property type="match status" value="1"/>
</dbReference>
<accession>A0A9X1ZA93</accession>
<dbReference type="Gene3D" id="2.40.50.100">
    <property type="match status" value="1"/>
</dbReference>
<evidence type="ECO:0000256" key="2">
    <source>
        <dbReference type="SAM" id="MobiDB-lite"/>
    </source>
</evidence>
<dbReference type="AlphaFoldDB" id="A0A9X1ZA93"/>
<comment type="caution">
    <text evidence="4">The sequence shown here is derived from an EMBL/GenBank/DDBJ whole genome shotgun (WGS) entry which is preliminary data.</text>
</comment>
<protein>
    <submittedName>
        <fullName evidence="4">Efflux RND transporter periplasmic adaptor subunit</fullName>
    </submittedName>
</protein>
<sequence length="418" mass="46671">MTQHTSSNNEQNTDQKIDPKVELTAQDSKQDRKKTPKHSFESASKWPAFYIAMIGIIGCTLIAMTAPATAVKPEVSNTINVNTISIYPTSFTPSYNAYGTVIADNKLTLSAQVDGQLDYLSSNIVEGGVVLSNELIYQQDSSDLNALLSQRQAQWQIALAQLSLEQGEQRIAQKDYQMMQQDFKDNNWQIDIDLLLRQPQLSRAKAELDIAKNALAIAERDLERSRWVSKQHYIVESKNATQGDYLNKGDKIASLVDISQLRVPFYLPRDLAQQLQLGQKITLSQPDTNQSFEATISHIVPFLDGSSQLQKVFAHYQPYSSKPHLEQAKGLIIGDFVKAKVDFKTIQNTVKLPLAAIDDAKVWLVTPANTLQSRAVNIVHQDEGHAIIANVFTPQERIVTSKLHRPQVGLSVNVVESF</sequence>